<evidence type="ECO:0000313" key="3">
    <source>
        <dbReference type="EMBL" id="SDQ31161.1"/>
    </source>
</evidence>
<name>A0A1H0ZV92_9LACT</name>
<feature type="transmembrane region" description="Helical" evidence="2">
    <location>
        <begin position="6"/>
        <end position="24"/>
    </location>
</feature>
<evidence type="ECO:0000256" key="2">
    <source>
        <dbReference type="SAM" id="Phobius"/>
    </source>
</evidence>
<proteinExistence type="predicted"/>
<accession>A0A1H0ZV92</accession>
<gene>
    <name evidence="3" type="ORF">SAMN04487752_1731</name>
</gene>
<keyword evidence="1" id="KW-0175">Coiled coil</keyword>
<protein>
    <recommendedName>
        <fullName evidence="5">Adhesion protein</fullName>
    </recommendedName>
</protein>
<feature type="coiled-coil region" evidence="1">
    <location>
        <begin position="35"/>
        <end position="62"/>
    </location>
</feature>
<dbReference type="EMBL" id="FNJW01000008">
    <property type="protein sequence ID" value="SDQ31161.1"/>
    <property type="molecule type" value="Genomic_DNA"/>
</dbReference>
<dbReference type="AlphaFoldDB" id="A0A1H0ZV92"/>
<dbReference type="RefSeq" id="WP_007723259.1">
    <property type="nucleotide sequence ID" value="NZ_FNJW01000008.1"/>
</dbReference>
<reference evidence="4" key="1">
    <citation type="submission" date="2016-10" db="EMBL/GenBank/DDBJ databases">
        <authorList>
            <person name="Varghese N."/>
            <person name="Submissions S."/>
        </authorList>
    </citation>
    <scope>NUCLEOTIDE SEQUENCE [LARGE SCALE GENOMIC DNA]</scope>
    <source>
        <strain evidence="4">MPL-11</strain>
    </source>
</reference>
<sequence length="65" mass="7433">METILFFIIMIVGHGLMMFMMPGMHGGHGKKHNHGEKSSDDVELLKTENEELKEELHAVKSKLNR</sequence>
<keyword evidence="2" id="KW-0472">Membrane</keyword>
<organism evidence="3 4">
    <name type="scientific">Carnobacterium viridans</name>
    <dbReference type="NCBI Taxonomy" id="174587"/>
    <lineage>
        <taxon>Bacteria</taxon>
        <taxon>Bacillati</taxon>
        <taxon>Bacillota</taxon>
        <taxon>Bacilli</taxon>
        <taxon>Lactobacillales</taxon>
        <taxon>Carnobacteriaceae</taxon>
        <taxon>Carnobacterium</taxon>
    </lineage>
</organism>
<dbReference type="Proteomes" id="UP000199481">
    <property type="component" value="Unassembled WGS sequence"/>
</dbReference>
<evidence type="ECO:0000256" key="1">
    <source>
        <dbReference type="SAM" id="Coils"/>
    </source>
</evidence>
<evidence type="ECO:0000313" key="4">
    <source>
        <dbReference type="Proteomes" id="UP000199481"/>
    </source>
</evidence>
<evidence type="ECO:0008006" key="5">
    <source>
        <dbReference type="Google" id="ProtNLM"/>
    </source>
</evidence>
<keyword evidence="2" id="KW-0812">Transmembrane</keyword>
<keyword evidence="2" id="KW-1133">Transmembrane helix</keyword>
<keyword evidence="4" id="KW-1185">Reference proteome</keyword>